<dbReference type="AlphaFoldDB" id="A0A835LP79"/>
<evidence type="ECO:0000256" key="1">
    <source>
        <dbReference type="SAM" id="Coils"/>
    </source>
</evidence>
<feature type="compositionally biased region" description="Acidic residues" evidence="2">
    <location>
        <begin position="105"/>
        <end position="115"/>
    </location>
</feature>
<dbReference type="EMBL" id="JADFTS010000006">
    <property type="protein sequence ID" value="KAF9602978.1"/>
    <property type="molecule type" value="Genomic_DNA"/>
</dbReference>
<dbReference type="Proteomes" id="UP000631114">
    <property type="component" value="Unassembled WGS sequence"/>
</dbReference>
<evidence type="ECO:0000256" key="2">
    <source>
        <dbReference type="SAM" id="MobiDB-lite"/>
    </source>
</evidence>
<accession>A0A835LP79</accession>
<proteinExistence type="predicted"/>
<keyword evidence="4" id="KW-1185">Reference proteome</keyword>
<evidence type="ECO:0000313" key="3">
    <source>
        <dbReference type="EMBL" id="KAF9602978.1"/>
    </source>
</evidence>
<protein>
    <submittedName>
        <fullName evidence="3">Uncharacterized protein</fullName>
    </submittedName>
</protein>
<comment type="caution">
    <text evidence="3">The sequence shown here is derived from an EMBL/GenBank/DDBJ whole genome shotgun (WGS) entry which is preliminary data.</text>
</comment>
<feature type="compositionally biased region" description="Basic and acidic residues" evidence="2">
    <location>
        <begin position="210"/>
        <end position="226"/>
    </location>
</feature>
<organism evidence="3 4">
    <name type="scientific">Coptis chinensis</name>
    <dbReference type="NCBI Taxonomy" id="261450"/>
    <lineage>
        <taxon>Eukaryota</taxon>
        <taxon>Viridiplantae</taxon>
        <taxon>Streptophyta</taxon>
        <taxon>Embryophyta</taxon>
        <taxon>Tracheophyta</taxon>
        <taxon>Spermatophyta</taxon>
        <taxon>Magnoliopsida</taxon>
        <taxon>Ranunculales</taxon>
        <taxon>Ranunculaceae</taxon>
        <taxon>Coptidoideae</taxon>
        <taxon>Coptis</taxon>
    </lineage>
</organism>
<gene>
    <name evidence="3" type="ORF">IFM89_032981</name>
</gene>
<feature type="compositionally biased region" description="Acidic residues" evidence="2">
    <location>
        <begin position="138"/>
        <end position="150"/>
    </location>
</feature>
<sequence length="384" mass="44548">MEKLNEKMTKDFQLENVETESVMIDLKLSEEETRLISHVSAPSELDCLRKENEDLKKENAQLKAENTHLKKLLKIEQLNVEKESGDSKSDEEEESGDSESNKEEESGEADEEEEKNEIGEVDEKGEADEEVESKSNEVDEEGEADEEEESKSDREEEEKKESDGEEDEKKESNGDEEEKKESDGEEVEKKESDGEEAQGETSEDEEKGEEETKLDGEEESGDTKSDGEEEKGEGEPNSMFKKVKERERIKKTSTIYEFEDIKKRKRKTKVTEPVIDVDDFKTPPLRRGRPMSKPHSNKLWRLLDKEKMSLVESFFKKANQNIIAWMDIQTHLKIQGEQLNHMMLNFFISDKIIDWYVFFHLPKEVVKLIGYSPPKCLYFSSFAW</sequence>
<keyword evidence="1" id="KW-0175">Coiled coil</keyword>
<feature type="coiled-coil region" evidence="1">
    <location>
        <begin position="45"/>
        <end position="72"/>
    </location>
</feature>
<feature type="compositionally biased region" description="Basic and acidic residues" evidence="2">
    <location>
        <begin position="151"/>
        <end position="192"/>
    </location>
</feature>
<reference evidence="3 4" key="1">
    <citation type="submission" date="2020-10" db="EMBL/GenBank/DDBJ databases">
        <title>The Coptis chinensis genome and diversification of protoberbering-type alkaloids.</title>
        <authorList>
            <person name="Wang B."/>
            <person name="Shu S."/>
            <person name="Song C."/>
            <person name="Liu Y."/>
        </authorList>
    </citation>
    <scope>NUCLEOTIDE SEQUENCE [LARGE SCALE GENOMIC DNA]</scope>
    <source>
        <strain evidence="3">HL-2020</strain>
        <tissue evidence="3">Leaf</tissue>
    </source>
</reference>
<name>A0A835LP79_9MAGN</name>
<feature type="non-terminal residue" evidence="3">
    <location>
        <position position="384"/>
    </location>
</feature>
<feature type="compositionally biased region" description="Acidic residues" evidence="2">
    <location>
        <begin position="193"/>
        <end position="209"/>
    </location>
</feature>
<evidence type="ECO:0000313" key="4">
    <source>
        <dbReference type="Proteomes" id="UP000631114"/>
    </source>
</evidence>
<feature type="region of interest" description="Disordered" evidence="2">
    <location>
        <begin position="77"/>
        <end position="246"/>
    </location>
</feature>
<feature type="compositionally biased region" description="Basic and acidic residues" evidence="2">
    <location>
        <begin position="79"/>
        <end position="88"/>
    </location>
</feature>